<proteinExistence type="predicted"/>
<dbReference type="PANTHER" id="PTHR24171:SF8">
    <property type="entry name" value="BRCA1-ASSOCIATED RING DOMAIN PROTEIN 1"/>
    <property type="match status" value="1"/>
</dbReference>
<dbReference type="Gene3D" id="1.25.40.20">
    <property type="entry name" value="Ankyrin repeat-containing domain"/>
    <property type="match status" value="1"/>
</dbReference>
<organism evidence="4 5">
    <name type="scientific">Stomatobaculum longum</name>
    <dbReference type="NCBI Taxonomy" id="796942"/>
    <lineage>
        <taxon>Bacteria</taxon>
        <taxon>Bacillati</taxon>
        <taxon>Bacillota</taxon>
        <taxon>Clostridia</taxon>
        <taxon>Lachnospirales</taxon>
        <taxon>Lachnospiraceae</taxon>
        <taxon>Stomatobaculum</taxon>
    </lineage>
</organism>
<dbReference type="InterPro" id="IPR002110">
    <property type="entry name" value="Ankyrin_rpt"/>
</dbReference>
<feature type="repeat" description="ANK" evidence="3">
    <location>
        <begin position="105"/>
        <end position="137"/>
    </location>
</feature>
<feature type="repeat" description="ANK" evidence="3">
    <location>
        <begin position="67"/>
        <end position="99"/>
    </location>
</feature>
<evidence type="ECO:0000313" key="5">
    <source>
        <dbReference type="Proteomes" id="UP000018466"/>
    </source>
</evidence>
<protein>
    <recommendedName>
        <fullName evidence="6">Ankyrin repeat domain-containing protein</fullName>
    </recommendedName>
</protein>
<dbReference type="GO" id="GO:0004842">
    <property type="term" value="F:ubiquitin-protein transferase activity"/>
    <property type="evidence" value="ECO:0007669"/>
    <property type="project" value="TreeGrafter"/>
</dbReference>
<evidence type="ECO:0000256" key="1">
    <source>
        <dbReference type="ARBA" id="ARBA00022737"/>
    </source>
</evidence>
<name>A0AA37DFH6_9FIRM</name>
<dbReference type="PROSITE" id="PS50297">
    <property type="entry name" value="ANK_REP_REGION"/>
    <property type="match status" value="2"/>
</dbReference>
<dbReference type="Pfam" id="PF12796">
    <property type="entry name" value="Ank_2"/>
    <property type="match status" value="1"/>
</dbReference>
<dbReference type="AlphaFoldDB" id="A0AA37DFH6"/>
<evidence type="ECO:0000313" key="4">
    <source>
        <dbReference type="EMBL" id="EHO15614.1"/>
    </source>
</evidence>
<dbReference type="SMART" id="SM00248">
    <property type="entry name" value="ANK"/>
    <property type="match status" value="3"/>
</dbReference>
<keyword evidence="5" id="KW-1185">Reference proteome</keyword>
<gene>
    <name evidence="4" type="ORF">HMPREF9623_01935</name>
</gene>
<reference evidence="4 5" key="1">
    <citation type="submission" date="2011-10" db="EMBL/GenBank/DDBJ databases">
        <title>The Genome Sequence of Lachnospiraceae bacterium ACC2.</title>
        <authorList>
            <consortium name="The Broad Institute Genome Sequencing Platform"/>
            <person name="Earl A."/>
            <person name="Ward D."/>
            <person name="Feldgarden M."/>
            <person name="Gevers D."/>
            <person name="Sizova M."/>
            <person name="Hazen A."/>
            <person name="Epstein S."/>
            <person name="Young S.K."/>
            <person name="Zeng Q."/>
            <person name="Gargeya S."/>
            <person name="Fitzgerald M."/>
            <person name="Haas B."/>
            <person name="Abouelleil A."/>
            <person name="Alvarado L."/>
            <person name="Arachchi H.M."/>
            <person name="Berlin A."/>
            <person name="Brown A."/>
            <person name="Chapman S.B."/>
            <person name="Chen Z."/>
            <person name="Dunbar C."/>
            <person name="Freedman E."/>
            <person name="Gearin G."/>
            <person name="Goldberg J."/>
            <person name="Griggs A."/>
            <person name="Gujja S."/>
            <person name="Heiman D."/>
            <person name="Howarth C."/>
            <person name="Larson L."/>
            <person name="Lui A."/>
            <person name="MacDonald P.J.P."/>
            <person name="Montmayeur A."/>
            <person name="Murphy C."/>
            <person name="Neiman D."/>
            <person name="Pearson M."/>
            <person name="Priest M."/>
            <person name="Roberts A."/>
            <person name="Saif S."/>
            <person name="Shea T."/>
            <person name="Shenoy N."/>
            <person name="Sisk P."/>
            <person name="Stolte C."/>
            <person name="Sykes S."/>
            <person name="Wortman J."/>
            <person name="Nusbaum C."/>
            <person name="Birren B."/>
        </authorList>
    </citation>
    <scope>NUCLEOTIDE SEQUENCE [LARGE SCALE GENOMIC DNA]</scope>
    <source>
        <strain evidence="4 5">ACC2</strain>
    </source>
</reference>
<dbReference type="GeneID" id="86941664"/>
<keyword evidence="1" id="KW-0677">Repeat</keyword>
<evidence type="ECO:0000256" key="3">
    <source>
        <dbReference type="PROSITE-ProRule" id="PRU00023"/>
    </source>
</evidence>
<keyword evidence="2 3" id="KW-0040">ANK repeat</keyword>
<dbReference type="InterPro" id="IPR036770">
    <property type="entry name" value="Ankyrin_rpt-contain_sf"/>
</dbReference>
<accession>A0AA37DFH6</accession>
<sequence length="286" mass="33392">MSEPNEESLYEALNKGELSAFVSLVEAGIRVTSREENISRLFFCLEDVRDPKILPVIDILSLDLRRYGGKPLRAAAHSGNRMLTEYLLEQGADINFHKPDMVFPYASTPVTEAARENHFELLRYLVSKGADITLADKYGDRPYTLAVQNKNGEMAEYLRSLEPEGWHNEQEKLRQLKSYHLPAAMTAYFKNGALRLEFSERESVRWMVFYPYLELREFRWKRKKLLSLMAEMDNYSDYLLLWSPRDKRIWYLDTEQEEFCPLASWEAFIADPGHYLNGMVDGEFSE</sequence>
<dbReference type="EMBL" id="AGEL01000015">
    <property type="protein sequence ID" value="EHO15614.1"/>
    <property type="molecule type" value="Genomic_DNA"/>
</dbReference>
<dbReference type="PROSITE" id="PS50088">
    <property type="entry name" value="ANK_REPEAT"/>
    <property type="match status" value="2"/>
</dbReference>
<dbReference type="GO" id="GO:0085020">
    <property type="term" value="P:protein K6-linked ubiquitination"/>
    <property type="evidence" value="ECO:0007669"/>
    <property type="project" value="TreeGrafter"/>
</dbReference>
<dbReference type="SUPFAM" id="SSF48403">
    <property type="entry name" value="Ankyrin repeat"/>
    <property type="match status" value="1"/>
</dbReference>
<dbReference type="PANTHER" id="PTHR24171">
    <property type="entry name" value="ANKYRIN REPEAT DOMAIN-CONTAINING PROTEIN 39-RELATED"/>
    <property type="match status" value="1"/>
</dbReference>
<comment type="caution">
    <text evidence="4">The sequence shown here is derived from an EMBL/GenBank/DDBJ whole genome shotgun (WGS) entry which is preliminary data.</text>
</comment>
<evidence type="ECO:0008006" key="6">
    <source>
        <dbReference type="Google" id="ProtNLM"/>
    </source>
</evidence>
<evidence type="ECO:0000256" key="2">
    <source>
        <dbReference type="ARBA" id="ARBA00023043"/>
    </source>
</evidence>
<dbReference type="Proteomes" id="UP000018466">
    <property type="component" value="Unassembled WGS sequence"/>
</dbReference>
<dbReference type="RefSeq" id="WP_009533753.1">
    <property type="nucleotide sequence ID" value="NZ_JH590865.1"/>
</dbReference>